<keyword evidence="9" id="KW-0418">Kinase</keyword>
<proteinExistence type="inferred from homology"/>
<feature type="transmembrane region" description="Helical" evidence="7">
    <location>
        <begin position="21"/>
        <end position="38"/>
    </location>
</feature>
<dbReference type="GO" id="GO:0004715">
    <property type="term" value="F:non-membrane spanning protein tyrosine kinase activity"/>
    <property type="evidence" value="ECO:0007669"/>
    <property type="project" value="UniProtKB-EC"/>
</dbReference>
<evidence type="ECO:0000256" key="1">
    <source>
        <dbReference type="ARBA" id="ARBA00004651"/>
    </source>
</evidence>
<comment type="subcellular location">
    <subcellularLocation>
        <location evidence="1">Cell membrane</location>
        <topology evidence="1">Multi-pass membrane protein</topology>
    </subcellularLocation>
</comment>
<keyword evidence="3" id="KW-1003">Cell membrane</keyword>
<dbReference type="PANTHER" id="PTHR32309:SF13">
    <property type="entry name" value="FERRIC ENTEROBACTIN TRANSPORT PROTEIN FEPE"/>
    <property type="match status" value="1"/>
</dbReference>
<gene>
    <name evidence="9" type="ORF">AR1Y2_2880</name>
</gene>
<evidence type="ECO:0000256" key="6">
    <source>
        <dbReference type="ARBA" id="ARBA00023136"/>
    </source>
</evidence>
<dbReference type="EMBL" id="CP040058">
    <property type="protein sequence ID" value="QCP36334.1"/>
    <property type="molecule type" value="Genomic_DNA"/>
</dbReference>
<reference evidence="9 10" key="1">
    <citation type="submission" date="2019-05" db="EMBL/GenBank/DDBJ databases">
        <title>Complete genome sequencing of Anaerostipes rhamnosivorans.</title>
        <authorList>
            <person name="Bui T.P.N."/>
            <person name="de Vos W.M."/>
        </authorList>
    </citation>
    <scope>NUCLEOTIDE SEQUENCE [LARGE SCALE GENOMIC DNA]</scope>
    <source>
        <strain evidence="9 10">1y2</strain>
    </source>
</reference>
<keyword evidence="9" id="KW-0808">Transferase</keyword>
<dbReference type="AlphaFoldDB" id="A0A4P8IK09"/>
<keyword evidence="5 7" id="KW-1133">Transmembrane helix</keyword>
<feature type="transmembrane region" description="Helical" evidence="7">
    <location>
        <begin position="173"/>
        <end position="194"/>
    </location>
</feature>
<evidence type="ECO:0000256" key="4">
    <source>
        <dbReference type="ARBA" id="ARBA00022692"/>
    </source>
</evidence>
<keyword evidence="10" id="KW-1185">Reference proteome</keyword>
<organism evidence="9 10">
    <name type="scientific">Anaerostipes rhamnosivorans</name>
    <dbReference type="NCBI Taxonomy" id="1229621"/>
    <lineage>
        <taxon>Bacteria</taxon>
        <taxon>Bacillati</taxon>
        <taxon>Bacillota</taxon>
        <taxon>Clostridia</taxon>
        <taxon>Lachnospirales</taxon>
        <taxon>Lachnospiraceae</taxon>
        <taxon>Anaerostipes</taxon>
    </lineage>
</organism>
<protein>
    <submittedName>
        <fullName evidence="9">Tyrosine-protein kinase Wzc</fullName>
        <ecNumber evidence="9">2.7.10.2</ecNumber>
    </submittedName>
</protein>
<dbReference type="Proteomes" id="UP000298653">
    <property type="component" value="Chromosome"/>
</dbReference>
<evidence type="ECO:0000256" key="3">
    <source>
        <dbReference type="ARBA" id="ARBA00022475"/>
    </source>
</evidence>
<keyword evidence="6 7" id="KW-0472">Membrane</keyword>
<name>A0A4P8IK09_9FIRM</name>
<evidence type="ECO:0000259" key="8">
    <source>
        <dbReference type="Pfam" id="PF02706"/>
    </source>
</evidence>
<dbReference type="InterPro" id="IPR050445">
    <property type="entry name" value="Bact_polysacc_biosynth/exp"/>
</dbReference>
<sequence length="201" mass="22438">MSHKEMEIDVKELVKYVLSKWVVILLAVLIGTGATAVVSKTKNNVVYTAKTKLYITIPKTSDKVLIRDNATELVQDYIELIQSDLILEKASQKAQIPLSEIKQYISVERVESTHFIIIKTQSADINKTKEISDAILTSTDEVITKILDKNRPIVVEKTKKPVRGNTINVKKNILLGAAGGLIFAIGILFTMFAIDDKKRVK</sequence>
<dbReference type="KEGG" id="arf:AR1Y2_2880"/>
<dbReference type="PANTHER" id="PTHR32309">
    <property type="entry name" value="TYROSINE-PROTEIN KINASE"/>
    <property type="match status" value="1"/>
</dbReference>
<feature type="domain" description="Polysaccharide chain length determinant N-terminal" evidence="8">
    <location>
        <begin position="7"/>
        <end position="93"/>
    </location>
</feature>
<accession>A0A4P8IK09</accession>
<evidence type="ECO:0000313" key="9">
    <source>
        <dbReference type="EMBL" id="QCP36334.1"/>
    </source>
</evidence>
<dbReference type="EC" id="2.7.10.2" evidence="9"/>
<evidence type="ECO:0000256" key="7">
    <source>
        <dbReference type="SAM" id="Phobius"/>
    </source>
</evidence>
<dbReference type="Pfam" id="PF02706">
    <property type="entry name" value="Wzz"/>
    <property type="match status" value="1"/>
</dbReference>
<evidence type="ECO:0000256" key="2">
    <source>
        <dbReference type="ARBA" id="ARBA00006683"/>
    </source>
</evidence>
<dbReference type="GO" id="GO:0005886">
    <property type="term" value="C:plasma membrane"/>
    <property type="evidence" value="ECO:0007669"/>
    <property type="project" value="UniProtKB-SubCell"/>
</dbReference>
<evidence type="ECO:0000256" key="5">
    <source>
        <dbReference type="ARBA" id="ARBA00022989"/>
    </source>
</evidence>
<evidence type="ECO:0000313" key="10">
    <source>
        <dbReference type="Proteomes" id="UP000298653"/>
    </source>
</evidence>
<keyword evidence="4 7" id="KW-0812">Transmembrane</keyword>
<comment type="similarity">
    <text evidence="2">Belongs to the CpsC/CapA family.</text>
</comment>
<dbReference type="InterPro" id="IPR003856">
    <property type="entry name" value="LPS_length_determ_N"/>
</dbReference>
<dbReference type="RefSeq" id="WP_175403671.1">
    <property type="nucleotide sequence ID" value="NZ_CP040058.1"/>
</dbReference>